<reference evidence="2 3" key="1">
    <citation type="submission" date="2019-11" db="EMBL/GenBank/DDBJ databases">
        <title>Whole genome sequence of Oryza granulata.</title>
        <authorList>
            <person name="Li W."/>
        </authorList>
    </citation>
    <scope>NUCLEOTIDE SEQUENCE [LARGE SCALE GENOMIC DNA]</scope>
    <source>
        <strain evidence="3">cv. Menghai</strain>
        <tissue evidence="2">Leaf</tissue>
    </source>
</reference>
<comment type="caution">
    <text evidence="2">The sequence shown here is derived from an EMBL/GenBank/DDBJ whole genome shotgun (WGS) entry which is preliminary data.</text>
</comment>
<feature type="region of interest" description="Disordered" evidence="1">
    <location>
        <begin position="35"/>
        <end position="82"/>
    </location>
</feature>
<evidence type="ECO:0000313" key="3">
    <source>
        <dbReference type="Proteomes" id="UP000479710"/>
    </source>
</evidence>
<gene>
    <name evidence="2" type="ORF">E2562_009694</name>
</gene>
<evidence type="ECO:0000256" key="1">
    <source>
        <dbReference type="SAM" id="MobiDB-lite"/>
    </source>
</evidence>
<dbReference type="Proteomes" id="UP000479710">
    <property type="component" value="Unassembled WGS sequence"/>
</dbReference>
<dbReference type="EMBL" id="SPHZ02000007">
    <property type="protein sequence ID" value="KAF0906332.1"/>
    <property type="molecule type" value="Genomic_DNA"/>
</dbReference>
<name>A0A6G1D1W9_9ORYZ</name>
<accession>A0A6G1D1W9</accession>
<evidence type="ECO:0000313" key="2">
    <source>
        <dbReference type="EMBL" id="KAF0906332.1"/>
    </source>
</evidence>
<organism evidence="2 3">
    <name type="scientific">Oryza meyeriana var. granulata</name>
    <dbReference type="NCBI Taxonomy" id="110450"/>
    <lineage>
        <taxon>Eukaryota</taxon>
        <taxon>Viridiplantae</taxon>
        <taxon>Streptophyta</taxon>
        <taxon>Embryophyta</taxon>
        <taxon>Tracheophyta</taxon>
        <taxon>Spermatophyta</taxon>
        <taxon>Magnoliopsida</taxon>
        <taxon>Liliopsida</taxon>
        <taxon>Poales</taxon>
        <taxon>Poaceae</taxon>
        <taxon>BOP clade</taxon>
        <taxon>Oryzoideae</taxon>
        <taxon>Oryzeae</taxon>
        <taxon>Oryzinae</taxon>
        <taxon>Oryza</taxon>
        <taxon>Oryza meyeriana</taxon>
    </lineage>
</organism>
<feature type="non-terminal residue" evidence="2">
    <location>
        <position position="1"/>
    </location>
</feature>
<keyword evidence="3" id="KW-1185">Reference proteome</keyword>
<protein>
    <submittedName>
        <fullName evidence="2">Uncharacterized protein</fullName>
    </submittedName>
</protein>
<sequence length="82" mass="8623">WFTVGIGKPKLPLLTGLWLRTGCLPPVFEILVQPHDHHPTATGSDGSWGKPVGAETGEKNRLLPPSGCAQLSALTPTRAGDA</sequence>
<dbReference type="AlphaFoldDB" id="A0A6G1D1W9"/>
<proteinExistence type="predicted"/>